<comment type="caution">
    <text evidence="12">The sequence shown here is derived from an EMBL/GenBank/DDBJ whole genome shotgun (WGS) entry which is preliminary data.</text>
</comment>
<organism evidence="12 13">
    <name type="scientific">Weissella muntiaci</name>
    <dbReference type="NCBI Taxonomy" id="2508881"/>
    <lineage>
        <taxon>Bacteria</taxon>
        <taxon>Bacillati</taxon>
        <taxon>Bacillota</taxon>
        <taxon>Bacilli</taxon>
        <taxon>Lactobacillales</taxon>
        <taxon>Lactobacillaceae</taxon>
        <taxon>Weissella</taxon>
    </lineage>
</organism>
<evidence type="ECO:0000256" key="3">
    <source>
        <dbReference type="ARBA" id="ARBA00022448"/>
    </source>
</evidence>
<comment type="similarity">
    <text evidence="8">Belongs to the ABC transporter superfamily. HrtA family.</text>
</comment>
<dbReference type="PANTHER" id="PTHR24220:SF666">
    <property type="entry name" value="HEMIN IMPORT ATP-BINDING PROTEIN HRTA-RELATED"/>
    <property type="match status" value="1"/>
</dbReference>
<protein>
    <recommendedName>
        <fullName evidence="9">Putative hemin import ATP-binding protein HrtA</fullName>
    </recommendedName>
</protein>
<gene>
    <name evidence="12" type="ORF">ESZ50_09195</name>
</gene>
<comment type="subunit">
    <text evidence="2">The complex is composed of two ATP-binding proteins (HrtA), two transmembrane proteins (HrtB) and a solute-binding protein.</text>
</comment>
<dbReference type="RefSeq" id="WP_148623282.1">
    <property type="nucleotide sequence ID" value="NZ_SDGZ01000023.1"/>
</dbReference>
<dbReference type="AlphaFoldDB" id="A0A6C2C3L6"/>
<dbReference type="InterPro" id="IPR027417">
    <property type="entry name" value="P-loop_NTPase"/>
</dbReference>
<evidence type="ECO:0000256" key="4">
    <source>
        <dbReference type="ARBA" id="ARBA00022475"/>
    </source>
</evidence>
<evidence type="ECO:0000256" key="5">
    <source>
        <dbReference type="ARBA" id="ARBA00022741"/>
    </source>
</evidence>
<evidence type="ECO:0000256" key="2">
    <source>
        <dbReference type="ARBA" id="ARBA00011131"/>
    </source>
</evidence>
<dbReference type="GO" id="GO:0016887">
    <property type="term" value="F:ATP hydrolysis activity"/>
    <property type="evidence" value="ECO:0007669"/>
    <property type="project" value="InterPro"/>
</dbReference>
<dbReference type="CDD" id="cd03255">
    <property type="entry name" value="ABC_MJ0796_LolCDE_FtsE"/>
    <property type="match status" value="1"/>
</dbReference>
<dbReference type="GO" id="GO:0022857">
    <property type="term" value="F:transmembrane transporter activity"/>
    <property type="evidence" value="ECO:0007669"/>
    <property type="project" value="TreeGrafter"/>
</dbReference>
<accession>A0A6C2C3L6</accession>
<keyword evidence="3" id="KW-0813">Transport</keyword>
<proteinExistence type="inferred from homology"/>
<reference evidence="12 13" key="1">
    <citation type="submission" date="2019-01" db="EMBL/GenBank/DDBJ databases">
        <title>Weissella sp. nov., a novel lactic acid bacterium isolated from animal feces.</title>
        <authorList>
            <person name="Wang L.-T."/>
        </authorList>
    </citation>
    <scope>NUCLEOTIDE SEQUENCE [LARGE SCALE GENOMIC DNA]</scope>
    <source>
        <strain evidence="12 13">8H-2</strain>
    </source>
</reference>
<keyword evidence="4" id="KW-1003">Cell membrane</keyword>
<dbReference type="SMART" id="SM00382">
    <property type="entry name" value="AAA"/>
    <property type="match status" value="1"/>
</dbReference>
<dbReference type="Pfam" id="PF00005">
    <property type="entry name" value="ABC_tran"/>
    <property type="match status" value="1"/>
</dbReference>
<feature type="domain" description="ABC transporter" evidence="11">
    <location>
        <begin position="4"/>
        <end position="221"/>
    </location>
</feature>
<sequence>MALIKLEDLTKSFINGSTKTEVIHSTNLAVEAGSFLAMTGPSGSGKTTLLTLMGALQTPTKGAVYFKDQNIGALAEKERSKLRLDEFGFILQASNLIPFLTVKEQLELVDRLQGKKRIEEQEELLKRLGIWEQRDHYISELSGGERQRTAIARALYGEPKVLFADEPTASLDRKRALEVIEMFVDLAHNEGMVIIMVTHDDRLLEYVDQVIYMVDGNLQPAE</sequence>
<comment type="subcellular location">
    <subcellularLocation>
        <location evidence="1">Cell membrane</location>
        <topology evidence="1">Peripheral membrane protein</topology>
    </subcellularLocation>
</comment>
<evidence type="ECO:0000256" key="10">
    <source>
        <dbReference type="ARBA" id="ARBA00024721"/>
    </source>
</evidence>
<dbReference type="EMBL" id="SDGZ01000023">
    <property type="protein sequence ID" value="TYC48146.1"/>
    <property type="molecule type" value="Genomic_DNA"/>
</dbReference>
<evidence type="ECO:0000313" key="12">
    <source>
        <dbReference type="EMBL" id="TYC48146.1"/>
    </source>
</evidence>
<dbReference type="PANTHER" id="PTHR24220">
    <property type="entry name" value="IMPORT ATP-BINDING PROTEIN"/>
    <property type="match status" value="1"/>
</dbReference>
<keyword evidence="7" id="KW-0472">Membrane</keyword>
<comment type="function">
    <text evidence="10">Part of the ABC transporter complex hrt involved in hemin import. Responsible for energy coupling to the transport system.</text>
</comment>
<dbReference type="SUPFAM" id="SSF52540">
    <property type="entry name" value="P-loop containing nucleoside triphosphate hydrolases"/>
    <property type="match status" value="1"/>
</dbReference>
<keyword evidence="13" id="KW-1185">Reference proteome</keyword>
<dbReference type="Proteomes" id="UP000371977">
    <property type="component" value="Unassembled WGS sequence"/>
</dbReference>
<dbReference type="InterPro" id="IPR003439">
    <property type="entry name" value="ABC_transporter-like_ATP-bd"/>
</dbReference>
<evidence type="ECO:0000256" key="7">
    <source>
        <dbReference type="ARBA" id="ARBA00023136"/>
    </source>
</evidence>
<dbReference type="InterPro" id="IPR003593">
    <property type="entry name" value="AAA+_ATPase"/>
</dbReference>
<name>A0A6C2C3L6_9LACO</name>
<dbReference type="GO" id="GO:0005524">
    <property type="term" value="F:ATP binding"/>
    <property type="evidence" value="ECO:0007669"/>
    <property type="project" value="UniProtKB-KW"/>
</dbReference>
<dbReference type="InterPro" id="IPR015854">
    <property type="entry name" value="ABC_transpr_LolD-like"/>
</dbReference>
<keyword evidence="5" id="KW-0547">Nucleotide-binding</keyword>
<dbReference type="GO" id="GO:0005886">
    <property type="term" value="C:plasma membrane"/>
    <property type="evidence" value="ECO:0007669"/>
    <property type="project" value="UniProtKB-SubCell"/>
</dbReference>
<dbReference type="Gene3D" id="3.40.50.300">
    <property type="entry name" value="P-loop containing nucleotide triphosphate hydrolases"/>
    <property type="match status" value="1"/>
</dbReference>
<evidence type="ECO:0000259" key="11">
    <source>
        <dbReference type="PROSITE" id="PS50893"/>
    </source>
</evidence>
<evidence type="ECO:0000313" key="13">
    <source>
        <dbReference type="Proteomes" id="UP000371977"/>
    </source>
</evidence>
<dbReference type="OrthoDB" id="9791546at2"/>
<keyword evidence="6 12" id="KW-0067">ATP-binding</keyword>
<dbReference type="InterPro" id="IPR017911">
    <property type="entry name" value="MacB-like_ATP-bd"/>
</dbReference>
<evidence type="ECO:0000256" key="1">
    <source>
        <dbReference type="ARBA" id="ARBA00004202"/>
    </source>
</evidence>
<evidence type="ECO:0000256" key="9">
    <source>
        <dbReference type="ARBA" id="ARBA00024432"/>
    </source>
</evidence>
<evidence type="ECO:0000256" key="8">
    <source>
        <dbReference type="ARBA" id="ARBA00024359"/>
    </source>
</evidence>
<evidence type="ECO:0000256" key="6">
    <source>
        <dbReference type="ARBA" id="ARBA00022840"/>
    </source>
</evidence>
<dbReference type="PROSITE" id="PS50893">
    <property type="entry name" value="ABC_TRANSPORTER_2"/>
    <property type="match status" value="1"/>
</dbReference>